<dbReference type="InterPro" id="IPR012001">
    <property type="entry name" value="Thiamin_PyroP_enz_TPP-bd_dom"/>
</dbReference>
<dbReference type="Gene3D" id="3.40.50.1220">
    <property type="entry name" value="TPP-binding domain"/>
    <property type="match status" value="1"/>
</dbReference>
<feature type="compositionally biased region" description="Polar residues" evidence="7">
    <location>
        <begin position="267"/>
        <end position="276"/>
    </location>
</feature>
<evidence type="ECO:0000259" key="8">
    <source>
        <dbReference type="Pfam" id="PF02775"/>
    </source>
</evidence>
<comment type="caution">
    <text evidence="11">The sequence shown here is derived from an EMBL/GenBank/DDBJ whole genome shotgun (WGS) entry which is preliminary data.</text>
</comment>
<dbReference type="NCBIfam" id="TIGR00173">
    <property type="entry name" value="menD"/>
    <property type="match status" value="1"/>
</dbReference>
<evidence type="ECO:0000313" key="11">
    <source>
        <dbReference type="EMBL" id="OAM87251.1"/>
    </source>
</evidence>
<dbReference type="GO" id="GO:0000287">
    <property type="term" value="F:magnesium ion binding"/>
    <property type="evidence" value="ECO:0007669"/>
    <property type="project" value="UniProtKB-UniRule"/>
</dbReference>
<dbReference type="GO" id="GO:0009234">
    <property type="term" value="P:menaquinone biosynthetic process"/>
    <property type="evidence" value="ECO:0007669"/>
    <property type="project" value="UniProtKB-UniRule"/>
</dbReference>
<keyword evidence="2 6" id="KW-0479">Metal-binding</keyword>
<evidence type="ECO:0000256" key="4">
    <source>
        <dbReference type="ARBA" id="ARBA00023052"/>
    </source>
</evidence>
<keyword evidence="4 6" id="KW-0786">Thiamine pyrophosphate</keyword>
<dbReference type="GO" id="GO:0030145">
    <property type="term" value="F:manganese ion binding"/>
    <property type="evidence" value="ECO:0007669"/>
    <property type="project" value="UniProtKB-UniRule"/>
</dbReference>
<feature type="domain" description="Thiamine pyrophosphate enzyme N-terminal TPP-binding" evidence="9">
    <location>
        <begin position="19"/>
        <end position="130"/>
    </location>
</feature>
<dbReference type="UniPathway" id="UPA00079"/>
<keyword evidence="1 6" id="KW-0808">Transferase</keyword>
<dbReference type="InterPro" id="IPR011766">
    <property type="entry name" value="TPP_enzyme_TPP-bd"/>
</dbReference>
<keyword evidence="12" id="KW-1185">Reference proteome</keyword>
<dbReference type="GO" id="GO:0070204">
    <property type="term" value="F:2-succinyl-5-enolpyruvyl-6-hydroxy-3-cyclohexene-1-carboxylic-acid synthase activity"/>
    <property type="evidence" value="ECO:0007669"/>
    <property type="project" value="UniProtKB-UniRule"/>
</dbReference>
<comment type="cofactor">
    <cofactor evidence="6">
        <name>Mg(2+)</name>
        <dbReference type="ChEBI" id="CHEBI:18420"/>
    </cofactor>
    <cofactor evidence="6">
        <name>Mn(2+)</name>
        <dbReference type="ChEBI" id="CHEBI:29035"/>
    </cofactor>
</comment>
<evidence type="ECO:0000313" key="12">
    <source>
        <dbReference type="Proteomes" id="UP000078486"/>
    </source>
</evidence>
<proteinExistence type="inferred from homology"/>
<evidence type="ECO:0000259" key="10">
    <source>
        <dbReference type="Pfam" id="PF16582"/>
    </source>
</evidence>
<dbReference type="EMBL" id="LRRQ01000175">
    <property type="protein sequence ID" value="OAM87251.1"/>
    <property type="molecule type" value="Genomic_DNA"/>
</dbReference>
<accession>A0A178ICB0</accession>
<comment type="function">
    <text evidence="6">Catalyzes the thiamine diphosphate-dependent decarboxylation of 2-oxoglutarate and the subsequent addition of the resulting succinic semialdehyde-thiamine pyrophosphate anion to isochorismate to yield 2-succinyl-5-enolpyruvyl-6-hydroxy-3-cyclohexene-1-carboxylate (SEPHCHC).</text>
</comment>
<evidence type="ECO:0000256" key="7">
    <source>
        <dbReference type="SAM" id="MobiDB-lite"/>
    </source>
</evidence>
<dbReference type="Pfam" id="PF02775">
    <property type="entry name" value="TPP_enzyme_C"/>
    <property type="match status" value="1"/>
</dbReference>
<dbReference type="EC" id="2.2.1.9" evidence="6"/>
<evidence type="ECO:0000256" key="5">
    <source>
        <dbReference type="ARBA" id="ARBA00023211"/>
    </source>
</evidence>
<evidence type="ECO:0000256" key="2">
    <source>
        <dbReference type="ARBA" id="ARBA00022723"/>
    </source>
</evidence>
<dbReference type="SUPFAM" id="SSF52518">
    <property type="entry name" value="Thiamin diphosphate-binding fold (THDP-binding)"/>
    <property type="match status" value="2"/>
</dbReference>
<keyword evidence="6" id="KW-0474">Menaquinone biosynthesis</keyword>
<dbReference type="HAMAP" id="MF_01659">
    <property type="entry name" value="MenD"/>
    <property type="match status" value="1"/>
</dbReference>
<organism evidence="11 12">
    <name type="scientific">Termitidicoccus mucosus</name>
    <dbReference type="NCBI Taxonomy" id="1184151"/>
    <lineage>
        <taxon>Bacteria</taxon>
        <taxon>Pseudomonadati</taxon>
        <taxon>Verrucomicrobiota</taxon>
        <taxon>Opitutia</taxon>
        <taxon>Opitutales</taxon>
        <taxon>Opitutaceae</taxon>
        <taxon>Termitidicoccus</taxon>
    </lineage>
</organism>
<reference evidence="11 12" key="1">
    <citation type="submission" date="2016-01" db="EMBL/GenBank/DDBJ databases">
        <title>High potential of lignocellulose degradation of a new Verrucomicrobia species.</title>
        <authorList>
            <person name="Wang Y."/>
            <person name="Shi Y."/>
            <person name="Qiu Z."/>
            <person name="Liu S."/>
            <person name="Yang H."/>
        </authorList>
    </citation>
    <scope>NUCLEOTIDE SEQUENCE [LARGE SCALE GENOMIC DNA]</scope>
    <source>
        <strain evidence="11 12">TSB47</strain>
    </source>
</reference>
<sequence length="640" mass="69039">MPTAPALDFRNTNALWCSVLAETLHRCGVRHAVVSPGSRSTPLTFAFARHEGIEAIPVLDERSAGFFALGLAKQHARPVALVCTSGTAAANYFPAVIEARESGAPLVVITADRPPEMRECASGQTIDQQKLYGAHVVWYHELATPEATLERLRYLRQTIAHACERALHPEPGPVHLNAPFRDPLPPVEDGKVCADEWREKIGEEFFAHLGMLPGIVRSGSGPSDTGGSPVLDRVARASRSCFAEPPSESMGGTPMPLAPHGRDAHATQPTHTPTSTQRGLIIAGPFTGCDPAVHAGALARLAAQTGWPLLADALSPARHHAMPPEVVRVSAYDEILRNKNRARELTPKFVLCVGGWPVSKILRSWLDQTQPEILLAAPTVRNRDALHGRTRHLASALGAELDCNLMGYNDTSASVATTAAYRDAWRRAETDARAVLDAELDAIAPGDLFEPGAVWLLARHLPESTPLFVANSMPVRDADCFWPANDRRARFYFNRGANGIDGTLSTALGIAHGNSRPAVLLTGDLSLLHDTNGFLIGGNARFRGSLTIVLINNQGGGIFEHLPVASFEPPFEDYFATPQQVDFARLCEAHGAGHILIRDWAQFAQLIAALPPAGVRVLEIRTNRKADTARRKALLARAGG</sequence>
<dbReference type="InterPro" id="IPR004433">
    <property type="entry name" value="MenaQ_synth_MenD"/>
</dbReference>
<feature type="domain" description="Menaquinone biosynthesis protein MenD middle" evidence="10">
    <location>
        <begin position="266"/>
        <end position="399"/>
    </location>
</feature>
<keyword evidence="5 6" id="KW-0464">Manganese</keyword>
<dbReference type="CDD" id="cd07037">
    <property type="entry name" value="TPP_PYR_MenD"/>
    <property type="match status" value="1"/>
</dbReference>
<dbReference type="Pfam" id="PF02776">
    <property type="entry name" value="TPP_enzyme_N"/>
    <property type="match status" value="1"/>
</dbReference>
<feature type="region of interest" description="Disordered" evidence="7">
    <location>
        <begin position="241"/>
        <end position="276"/>
    </location>
</feature>
<evidence type="ECO:0000256" key="6">
    <source>
        <dbReference type="HAMAP-Rule" id="MF_01659"/>
    </source>
</evidence>
<keyword evidence="3 6" id="KW-0460">Magnesium</keyword>
<dbReference type="Proteomes" id="UP000078486">
    <property type="component" value="Unassembled WGS sequence"/>
</dbReference>
<evidence type="ECO:0000259" key="9">
    <source>
        <dbReference type="Pfam" id="PF02776"/>
    </source>
</evidence>
<comment type="cofactor">
    <cofactor evidence="6">
        <name>thiamine diphosphate</name>
        <dbReference type="ChEBI" id="CHEBI:58937"/>
    </cofactor>
    <text evidence="6">Binds 1 thiamine pyrophosphate per subunit.</text>
</comment>
<dbReference type="Gene3D" id="3.40.50.970">
    <property type="match status" value="2"/>
</dbReference>
<dbReference type="RefSeq" id="WP_068772767.1">
    <property type="nucleotide sequence ID" value="NZ_CP109796.1"/>
</dbReference>
<name>A0A178ICB0_9BACT</name>
<comment type="subunit">
    <text evidence="6">Homodimer.</text>
</comment>
<dbReference type="PANTHER" id="PTHR42916:SF1">
    <property type="entry name" value="PROTEIN PHYLLO, CHLOROPLASTIC"/>
    <property type="match status" value="1"/>
</dbReference>
<dbReference type="Pfam" id="PF16582">
    <property type="entry name" value="TPP_enzyme_M_2"/>
    <property type="match status" value="1"/>
</dbReference>
<comment type="catalytic activity">
    <reaction evidence="6">
        <text>isochorismate + 2-oxoglutarate + H(+) = 5-enolpyruvoyl-6-hydroxy-2-succinyl-cyclohex-3-ene-1-carboxylate + CO2</text>
        <dbReference type="Rhea" id="RHEA:25593"/>
        <dbReference type="ChEBI" id="CHEBI:15378"/>
        <dbReference type="ChEBI" id="CHEBI:16526"/>
        <dbReference type="ChEBI" id="CHEBI:16810"/>
        <dbReference type="ChEBI" id="CHEBI:29780"/>
        <dbReference type="ChEBI" id="CHEBI:58818"/>
        <dbReference type="EC" id="2.2.1.9"/>
    </reaction>
</comment>
<dbReference type="AlphaFoldDB" id="A0A178ICB0"/>
<dbReference type="OrthoDB" id="9791859at2"/>
<protein>
    <recommendedName>
        <fullName evidence="6">2-succinyl-5-enolpyruvyl-6-hydroxy-3-cyclohexene-1-carboxylate synthase</fullName>
        <shortName evidence="6">SEPHCHC synthase</shortName>
        <ecNumber evidence="6">2.2.1.9</ecNumber>
    </recommendedName>
    <alternativeName>
        <fullName evidence="6">Menaquinone biosynthesis protein MenD</fullName>
    </alternativeName>
</protein>
<comment type="pathway">
    <text evidence="6">Quinol/quinone metabolism; 1,4-dihydroxy-2-naphthoate biosynthesis; 1,4-dihydroxy-2-naphthoate from chorismate: step 2/7.</text>
</comment>
<dbReference type="CDD" id="cd02009">
    <property type="entry name" value="TPP_SHCHC_synthase"/>
    <property type="match status" value="1"/>
</dbReference>
<dbReference type="STRING" id="1184151.AW736_23635"/>
<evidence type="ECO:0000256" key="3">
    <source>
        <dbReference type="ARBA" id="ARBA00022842"/>
    </source>
</evidence>
<comment type="pathway">
    <text evidence="6">Quinol/quinone metabolism; menaquinone biosynthesis.</text>
</comment>
<feature type="domain" description="Thiamine pyrophosphate enzyme TPP-binding" evidence="8">
    <location>
        <begin position="488"/>
        <end position="609"/>
    </location>
</feature>
<evidence type="ECO:0000256" key="1">
    <source>
        <dbReference type="ARBA" id="ARBA00022679"/>
    </source>
</evidence>
<dbReference type="InterPro" id="IPR029061">
    <property type="entry name" value="THDP-binding"/>
</dbReference>
<dbReference type="UniPathway" id="UPA01057">
    <property type="reaction ID" value="UER00164"/>
</dbReference>
<dbReference type="PANTHER" id="PTHR42916">
    <property type="entry name" value="2-SUCCINYL-5-ENOLPYRUVYL-6-HYDROXY-3-CYCLOHEXENE-1-CARBOXYLATE SYNTHASE"/>
    <property type="match status" value="1"/>
</dbReference>
<comment type="similarity">
    <text evidence="6">Belongs to the TPP enzyme family. MenD subfamily.</text>
</comment>
<gene>
    <name evidence="6" type="primary">menD</name>
    <name evidence="11" type="ORF">AW736_23635</name>
</gene>
<dbReference type="InterPro" id="IPR032264">
    <property type="entry name" value="MenD_middle"/>
</dbReference>
<dbReference type="GO" id="GO:0030976">
    <property type="term" value="F:thiamine pyrophosphate binding"/>
    <property type="evidence" value="ECO:0007669"/>
    <property type="project" value="UniProtKB-UniRule"/>
</dbReference>